<dbReference type="Pfam" id="PF00001">
    <property type="entry name" value="7tm_1"/>
    <property type="match status" value="1"/>
</dbReference>
<dbReference type="PANTHER" id="PTHR24243">
    <property type="entry name" value="G-PROTEIN COUPLED RECEPTOR"/>
    <property type="match status" value="1"/>
</dbReference>
<keyword evidence="5 8" id="KW-0472">Membrane</keyword>
<keyword evidence="6" id="KW-0675">Receptor</keyword>
<feature type="domain" description="G-protein coupled receptors family 1 profile" evidence="9">
    <location>
        <begin position="119"/>
        <end position="412"/>
    </location>
</feature>
<evidence type="ECO:0000256" key="4">
    <source>
        <dbReference type="ARBA" id="ARBA00023040"/>
    </source>
</evidence>
<dbReference type="EnsemblMetazoa" id="XM_038205749.1">
    <property type="protein sequence ID" value="XP_038061677.1"/>
    <property type="gene ID" value="LOC119732290"/>
</dbReference>
<protein>
    <recommendedName>
        <fullName evidence="9">G-protein coupled receptors family 1 profile domain-containing protein</fullName>
    </recommendedName>
</protein>
<dbReference type="OrthoDB" id="6147321at2759"/>
<keyword evidence="11" id="KW-1185">Reference proteome</keyword>
<evidence type="ECO:0000256" key="8">
    <source>
        <dbReference type="SAM" id="Phobius"/>
    </source>
</evidence>
<dbReference type="SUPFAM" id="SSF81321">
    <property type="entry name" value="Family A G protein-coupled receptor-like"/>
    <property type="match status" value="1"/>
</dbReference>
<evidence type="ECO:0000256" key="5">
    <source>
        <dbReference type="ARBA" id="ARBA00023136"/>
    </source>
</evidence>
<feature type="transmembrane region" description="Helical" evidence="8">
    <location>
        <begin position="293"/>
        <end position="315"/>
    </location>
</feature>
<dbReference type="InterPro" id="IPR000276">
    <property type="entry name" value="GPCR_Rhodpsn"/>
</dbReference>
<keyword evidence="3 8" id="KW-1133">Transmembrane helix</keyword>
<evidence type="ECO:0000313" key="10">
    <source>
        <dbReference type="EnsemblMetazoa" id="XP_038061677.1"/>
    </source>
</evidence>
<feature type="transmembrane region" description="Helical" evidence="8">
    <location>
        <begin position="185"/>
        <end position="202"/>
    </location>
</feature>
<evidence type="ECO:0000256" key="3">
    <source>
        <dbReference type="ARBA" id="ARBA00022989"/>
    </source>
</evidence>
<dbReference type="Gene3D" id="1.20.1070.10">
    <property type="entry name" value="Rhodopsin 7-helix transmembrane proteins"/>
    <property type="match status" value="1"/>
</dbReference>
<evidence type="ECO:0000256" key="6">
    <source>
        <dbReference type="ARBA" id="ARBA00023170"/>
    </source>
</evidence>
<feature type="transmembrane region" description="Helical" evidence="8">
    <location>
        <begin position="139"/>
        <end position="165"/>
    </location>
</feature>
<evidence type="ECO:0000256" key="1">
    <source>
        <dbReference type="ARBA" id="ARBA00004141"/>
    </source>
</evidence>
<feature type="transmembrane region" description="Helical" evidence="8">
    <location>
        <begin position="223"/>
        <end position="244"/>
    </location>
</feature>
<dbReference type="PROSITE" id="PS50262">
    <property type="entry name" value="G_PROTEIN_RECEP_F1_2"/>
    <property type="match status" value="1"/>
</dbReference>
<dbReference type="RefSeq" id="XP_038061677.1">
    <property type="nucleotide sequence ID" value="XM_038205749.1"/>
</dbReference>
<feature type="transmembrane region" description="Helical" evidence="8">
    <location>
        <begin position="104"/>
        <end position="127"/>
    </location>
</feature>
<accession>A0A914ACW5</accession>
<sequence>MEVPVEIYGNASMSFSQRDFLVCTFFACILHNASDCEVSYLLPNNGSMPLISYDDLSNTTYDALTLGALNGSDETVFNHSVPLIFFTEETASVAGYVSSTFAVVFAYVVPCIAACGVLTNLTYLFTLCRVQALRNVTNFYLTNLAVGDLLLLVTFYVFPAIQYSVLNPPRHIRTRYLVDSVSKGIAHATTFLGVAFCTLVNVERYKAICHPLKYMRVQSWKRAVRLVVLTWVIAVAYGSVALFFDTARVPPLTANCQIWPDKEPYRSLTGLHEGPDMHAVSNDLLDRETSVKAYGIARIVFQFLTVLVNAVLYILTIRKIRKPSPAASENPKFARRRNRITAMLMINGVVFYLCLLPASILETTNIFMVWGAGTNWTPTLDEAFSYVNFVTGSYCFTGIAKALNASLNPIVFNVGSAAYREAFVQAFCCCKKKPAGRTEHIAMQNINTRRT</sequence>
<dbReference type="GeneID" id="119732290"/>
<dbReference type="GO" id="GO:0005886">
    <property type="term" value="C:plasma membrane"/>
    <property type="evidence" value="ECO:0007669"/>
    <property type="project" value="TreeGrafter"/>
</dbReference>
<keyword evidence="2 8" id="KW-0812">Transmembrane</keyword>
<dbReference type="Proteomes" id="UP000887568">
    <property type="component" value="Unplaced"/>
</dbReference>
<dbReference type="InterPro" id="IPR017452">
    <property type="entry name" value="GPCR_Rhodpsn_7TM"/>
</dbReference>
<dbReference type="PRINTS" id="PR00237">
    <property type="entry name" value="GPCRRHODOPSN"/>
</dbReference>
<keyword evidence="7" id="KW-0807">Transducer</keyword>
<evidence type="ECO:0000313" key="11">
    <source>
        <dbReference type="Proteomes" id="UP000887568"/>
    </source>
</evidence>
<dbReference type="AlphaFoldDB" id="A0A914ACW5"/>
<dbReference type="PANTHER" id="PTHR24243:SF208">
    <property type="entry name" value="PYROKININ-1 RECEPTOR"/>
    <property type="match status" value="1"/>
</dbReference>
<feature type="transmembrane region" description="Helical" evidence="8">
    <location>
        <begin position="340"/>
        <end position="360"/>
    </location>
</feature>
<keyword evidence="4" id="KW-0297">G-protein coupled receptor</keyword>
<evidence type="ECO:0000256" key="2">
    <source>
        <dbReference type="ARBA" id="ARBA00022692"/>
    </source>
</evidence>
<dbReference type="OMA" id="GEVWINY"/>
<evidence type="ECO:0000259" key="9">
    <source>
        <dbReference type="PROSITE" id="PS50262"/>
    </source>
</evidence>
<name>A0A914ACW5_PATMI</name>
<organism evidence="10 11">
    <name type="scientific">Patiria miniata</name>
    <name type="common">Bat star</name>
    <name type="synonym">Asterina miniata</name>
    <dbReference type="NCBI Taxonomy" id="46514"/>
    <lineage>
        <taxon>Eukaryota</taxon>
        <taxon>Metazoa</taxon>
        <taxon>Echinodermata</taxon>
        <taxon>Eleutherozoa</taxon>
        <taxon>Asterozoa</taxon>
        <taxon>Asteroidea</taxon>
        <taxon>Valvatacea</taxon>
        <taxon>Valvatida</taxon>
        <taxon>Asterinidae</taxon>
        <taxon>Patiria</taxon>
    </lineage>
</organism>
<dbReference type="GO" id="GO:0004930">
    <property type="term" value="F:G protein-coupled receptor activity"/>
    <property type="evidence" value="ECO:0007669"/>
    <property type="project" value="UniProtKB-KW"/>
</dbReference>
<reference evidence="10" key="1">
    <citation type="submission" date="2022-11" db="UniProtKB">
        <authorList>
            <consortium name="EnsemblMetazoa"/>
        </authorList>
    </citation>
    <scope>IDENTIFICATION</scope>
</reference>
<evidence type="ECO:0000256" key="7">
    <source>
        <dbReference type="ARBA" id="ARBA00023224"/>
    </source>
</evidence>
<proteinExistence type="predicted"/>
<comment type="subcellular location">
    <subcellularLocation>
        <location evidence="1">Membrane</location>
        <topology evidence="1">Multi-pass membrane protein</topology>
    </subcellularLocation>
</comment>